<accession>A0A7W7D3Z0</accession>
<dbReference type="PROSITE" id="PS50893">
    <property type="entry name" value="ABC_TRANSPORTER_2"/>
    <property type="match status" value="1"/>
</dbReference>
<evidence type="ECO:0000256" key="2">
    <source>
        <dbReference type="ARBA" id="ARBA00022741"/>
    </source>
</evidence>
<dbReference type="GO" id="GO:0005524">
    <property type="term" value="F:ATP binding"/>
    <property type="evidence" value="ECO:0007669"/>
    <property type="project" value="UniProtKB-KW"/>
</dbReference>
<protein>
    <submittedName>
        <fullName evidence="5">NitT/TauT family transport system ATP-binding protein</fullName>
    </submittedName>
</protein>
<organism evidence="5 6">
    <name type="scientific">Sphaerisporangium siamense</name>
    <dbReference type="NCBI Taxonomy" id="795645"/>
    <lineage>
        <taxon>Bacteria</taxon>
        <taxon>Bacillati</taxon>
        <taxon>Actinomycetota</taxon>
        <taxon>Actinomycetes</taxon>
        <taxon>Streptosporangiales</taxon>
        <taxon>Streptosporangiaceae</taxon>
        <taxon>Sphaerisporangium</taxon>
    </lineage>
</organism>
<evidence type="ECO:0000256" key="3">
    <source>
        <dbReference type="ARBA" id="ARBA00022840"/>
    </source>
</evidence>
<reference evidence="5 6" key="1">
    <citation type="submission" date="2020-08" db="EMBL/GenBank/DDBJ databases">
        <title>Sequencing the genomes of 1000 actinobacteria strains.</title>
        <authorList>
            <person name="Klenk H.-P."/>
        </authorList>
    </citation>
    <scope>NUCLEOTIDE SEQUENCE [LARGE SCALE GENOMIC DNA]</scope>
    <source>
        <strain evidence="5 6">DSM 45784</strain>
    </source>
</reference>
<dbReference type="PANTHER" id="PTHR42788">
    <property type="entry name" value="TAURINE IMPORT ATP-BINDING PROTEIN-RELATED"/>
    <property type="match status" value="1"/>
</dbReference>
<dbReference type="SMART" id="SM00382">
    <property type="entry name" value="AAA"/>
    <property type="match status" value="1"/>
</dbReference>
<comment type="caution">
    <text evidence="5">The sequence shown here is derived from an EMBL/GenBank/DDBJ whole genome shotgun (WGS) entry which is preliminary data.</text>
</comment>
<dbReference type="InterPro" id="IPR003439">
    <property type="entry name" value="ABC_transporter-like_ATP-bd"/>
</dbReference>
<sequence>MTAPSQELRSSRTDGHGPAVRLDAVSKVYGRELLALDRVSLSVGRAEFVCLLGASGCGKSTLLNLVAGLDHATAGDIDTQGGRVAMMFQEPALFPWLTVSANIELALRVTSKGRSTTKKERRERAAELLEIVHLSGFGGKRPHELSGGMRQRVALARSLAQEADVLLMDEPFGALDAMTRDLLHDQLERIWRERRLTVLFVTHNVREAVRLGDRVVLLSSRPGTVIHDFPVDLPRPRRTDSAEVAELTTTITDRLRQEVLRHAKPARQPVGAASRGDG</sequence>
<dbReference type="PROSITE" id="PS00211">
    <property type="entry name" value="ABC_TRANSPORTER_1"/>
    <property type="match status" value="1"/>
</dbReference>
<dbReference type="GO" id="GO:0016887">
    <property type="term" value="F:ATP hydrolysis activity"/>
    <property type="evidence" value="ECO:0007669"/>
    <property type="project" value="InterPro"/>
</dbReference>
<gene>
    <name evidence="5" type="ORF">BJ982_001352</name>
</gene>
<keyword evidence="3 5" id="KW-0067">ATP-binding</keyword>
<name>A0A7W7D3Z0_9ACTN</name>
<evidence type="ECO:0000259" key="4">
    <source>
        <dbReference type="PROSITE" id="PS50893"/>
    </source>
</evidence>
<keyword evidence="6" id="KW-1185">Reference proteome</keyword>
<dbReference type="InterPro" id="IPR027417">
    <property type="entry name" value="P-loop_NTPase"/>
</dbReference>
<dbReference type="EMBL" id="JACHND010000001">
    <property type="protein sequence ID" value="MBB4699808.1"/>
    <property type="molecule type" value="Genomic_DNA"/>
</dbReference>
<keyword evidence="2" id="KW-0547">Nucleotide-binding</keyword>
<evidence type="ECO:0000313" key="6">
    <source>
        <dbReference type="Proteomes" id="UP000542210"/>
    </source>
</evidence>
<dbReference type="RefSeq" id="WP_184877587.1">
    <property type="nucleotide sequence ID" value="NZ_BOOV01000031.1"/>
</dbReference>
<dbReference type="Proteomes" id="UP000542210">
    <property type="component" value="Unassembled WGS sequence"/>
</dbReference>
<proteinExistence type="predicted"/>
<dbReference type="PANTHER" id="PTHR42788:SF13">
    <property type="entry name" value="ALIPHATIC SULFONATES IMPORT ATP-BINDING PROTEIN SSUB"/>
    <property type="match status" value="1"/>
</dbReference>
<dbReference type="CDD" id="cd03293">
    <property type="entry name" value="ABC_NrtD_SsuB_transporters"/>
    <property type="match status" value="1"/>
</dbReference>
<dbReference type="InterPro" id="IPR050166">
    <property type="entry name" value="ABC_transporter_ATP-bind"/>
</dbReference>
<dbReference type="InterPro" id="IPR003593">
    <property type="entry name" value="AAA+_ATPase"/>
</dbReference>
<dbReference type="Gene3D" id="3.40.50.300">
    <property type="entry name" value="P-loop containing nucleotide triphosphate hydrolases"/>
    <property type="match status" value="1"/>
</dbReference>
<dbReference type="AlphaFoldDB" id="A0A7W7D3Z0"/>
<evidence type="ECO:0000256" key="1">
    <source>
        <dbReference type="ARBA" id="ARBA00022448"/>
    </source>
</evidence>
<keyword evidence="1" id="KW-0813">Transport</keyword>
<feature type="domain" description="ABC transporter" evidence="4">
    <location>
        <begin position="20"/>
        <end position="245"/>
    </location>
</feature>
<evidence type="ECO:0000313" key="5">
    <source>
        <dbReference type="EMBL" id="MBB4699808.1"/>
    </source>
</evidence>
<dbReference type="SUPFAM" id="SSF52540">
    <property type="entry name" value="P-loop containing nucleoside triphosphate hydrolases"/>
    <property type="match status" value="1"/>
</dbReference>
<dbReference type="Pfam" id="PF00005">
    <property type="entry name" value="ABC_tran"/>
    <property type="match status" value="1"/>
</dbReference>
<dbReference type="InterPro" id="IPR017871">
    <property type="entry name" value="ABC_transporter-like_CS"/>
</dbReference>